<proteinExistence type="predicted"/>
<evidence type="ECO:0000313" key="2">
    <source>
        <dbReference type="EMBL" id="AFZ21022.1"/>
    </source>
</evidence>
<keyword evidence="3" id="KW-1185">Reference proteome</keyword>
<dbReference type="EMBL" id="CP003630">
    <property type="protein sequence ID" value="AFZ21022.1"/>
    <property type="molecule type" value="Genomic_DNA"/>
</dbReference>
<dbReference type="STRING" id="1173027.Mic7113_5377"/>
<feature type="transmembrane region" description="Helical" evidence="1">
    <location>
        <begin position="6"/>
        <end position="24"/>
    </location>
</feature>
<evidence type="ECO:0000256" key="1">
    <source>
        <dbReference type="SAM" id="Phobius"/>
    </source>
</evidence>
<reference evidence="2 3" key="1">
    <citation type="submission" date="2012-06" db="EMBL/GenBank/DDBJ databases">
        <title>Finished chromosome of genome of Microcoleus sp. PCC 7113.</title>
        <authorList>
            <consortium name="US DOE Joint Genome Institute"/>
            <person name="Gugger M."/>
            <person name="Coursin T."/>
            <person name="Rippka R."/>
            <person name="Tandeau De Marsac N."/>
            <person name="Huntemann M."/>
            <person name="Wei C.-L."/>
            <person name="Han J."/>
            <person name="Detter J.C."/>
            <person name="Han C."/>
            <person name="Tapia R."/>
            <person name="Chen A."/>
            <person name="Kyrpides N."/>
            <person name="Mavromatis K."/>
            <person name="Markowitz V."/>
            <person name="Szeto E."/>
            <person name="Ivanova N."/>
            <person name="Pagani I."/>
            <person name="Pati A."/>
            <person name="Goodwin L."/>
            <person name="Nordberg H.P."/>
            <person name="Cantor M.N."/>
            <person name="Hua S.X."/>
            <person name="Woyke T."/>
            <person name="Kerfeld C.A."/>
        </authorList>
    </citation>
    <scope>NUCLEOTIDE SEQUENCE [LARGE SCALE GENOMIC DNA]</scope>
    <source>
        <strain evidence="2 3">PCC 7113</strain>
    </source>
</reference>
<dbReference type="AlphaFoldDB" id="K9WNA5"/>
<dbReference type="KEGG" id="mic:Mic7113_5377"/>
<keyword evidence="1" id="KW-1133">Transmembrane helix</keyword>
<organism evidence="2 3">
    <name type="scientific">Allocoleopsis franciscana PCC 7113</name>
    <dbReference type="NCBI Taxonomy" id="1173027"/>
    <lineage>
        <taxon>Bacteria</taxon>
        <taxon>Bacillati</taxon>
        <taxon>Cyanobacteriota</taxon>
        <taxon>Cyanophyceae</taxon>
        <taxon>Coleofasciculales</taxon>
        <taxon>Coleofasciculaceae</taxon>
        <taxon>Allocoleopsis</taxon>
        <taxon>Allocoleopsis franciscana</taxon>
    </lineage>
</organism>
<accession>K9WNA5</accession>
<protein>
    <submittedName>
        <fullName evidence="2">Uncharacterized protein</fullName>
    </submittedName>
</protein>
<dbReference type="OrthoDB" id="528201at2"/>
<keyword evidence="1" id="KW-0472">Membrane</keyword>
<dbReference type="HOGENOM" id="CLU_074556_0_0_3"/>
<gene>
    <name evidence="2" type="ORF">Mic7113_5377</name>
</gene>
<dbReference type="eggNOG" id="ENOG5033174">
    <property type="taxonomic scope" value="Bacteria"/>
</dbReference>
<keyword evidence="1" id="KW-0812">Transmembrane</keyword>
<sequence length="209" mass="23807">MDSRNLLVFTVYIIIVIYVFYKAYQSLETQVTLEVDNEFINNELTANEIKDIVDIDFKKLKPSYQLDDLKTIRIGIKNKSSEDSAITLRVNWDESSITNYEGNVSRIIRVTKGLAEIPQKQVPSIIVANQKIDEELSDDKDINGNLFKVPKLKKASKKAEPFTLRLSFKLSQPGAAERSCFVNCKLTPQKLRWTKALLIALTPPPKKKS</sequence>
<evidence type="ECO:0000313" key="3">
    <source>
        <dbReference type="Proteomes" id="UP000010471"/>
    </source>
</evidence>
<dbReference type="RefSeq" id="WP_015185155.1">
    <property type="nucleotide sequence ID" value="NC_019738.1"/>
</dbReference>
<name>K9WNA5_9CYAN</name>
<dbReference type="Proteomes" id="UP000010471">
    <property type="component" value="Chromosome"/>
</dbReference>